<sequence length="500" mass="54935">MVSAGPPQRASTGGGGGSGGGSSSSSEDSMKPAELPDLAVWQPISLVPARLRSSRHSVWDANALEDTVSTLDDPWSLLSAASKLLVEKSQGKRPESEQGALYSQRDADISALAPVKGLPLEWLPQQSLRSFGLRNLGNTCYANAVIQALLHTPPLVLKALSDGCASATPHTGFFDAMAAFVRLCRQLLVVRPSGTNAVAPTEIIRNLPAICRRYRVGRQEDAHEFLRFLLESIARSCSRRGERRLPSQQVSSDELVASDCNHGTGWITRIFGGLLRSRVICRTCQHKSYRTERFLDLSLDFRQSASISKCLEHFAATELLAGRNRYDCAACHGYSDAEKQIRIRQAPVVLTLHLKRFHALRKLSGVVRFSEWLDLRPYMAEEFVAGPVMYRLFAVIVHEGHSLSSGHYYAFVRSASGAWLRCDDEHLSRVGIGSVFAQQAYLLFYLRVDAVPGESAIETSEVSTATSEPDTKISGGVSTAPDFQARQSKKPRSEVKRFES</sequence>
<dbReference type="OrthoDB" id="420187at2759"/>
<dbReference type="SUPFAM" id="SSF54001">
    <property type="entry name" value="Cysteine proteinases"/>
    <property type="match status" value="1"/>
</dbReference>
<organism evidence="10 11">
    <name type="scientific">Cyanidioschyzon merolae (strain NIES-3377 / 10D)</name>
    <name type="common">Unicellular red alga</name>
    <dbReference type="NCBI Taxonomy" id="280699"/>
    <lineage>
        <taxon>Eukaryota</taxon>
        <taxon>Rhodophyta</taxon>
        <taxon>Bangiophyceae</taxon>
        <taxon>Cyanidiales</taxon>
        <taxon>Cyanidiaceae</taxon>
        <taxon>Cyanidioschyzon</taxon>
    </lineage>
</organism>
<dbReference type="Gene3D" id="3.90.70.10">
    <property type="entry name" value="Cysteine proteinases"/>
    <property type="match status" value="1"/>
</dbReference>
<dbReference type="InterPro" id="IPR018200">
    <property type="entry name" value="USP_CS"/>
</dbReference>
<feature type="region of interest" description="Disordered" evidence="8">
    <location>
        <begin position="1"/>
        <end position="34"/>
    </location>
</feature>
<dbReference type="InterPro" id="IPR050164">
    <property type="entry name" value="Peptidase_C19"/>
</dbReference>
<keyword evidence="11" id="KW-1185">Reference proteome</keyword>
<keyword evidence="6 7" id="KW-0788">Thiol protease</keyword>
<evidence type="ECO:0000256" key="3">
    <source>
        <dbReference type="ARBA" id="ARBA00022670"/>
    </source>
</evidence>
<dbReference type="GO" id="GO:0016579">
    <property type="term" value="P:protein deubiquitination"/>
    <property type="evidence" value="ECO:0007669"/>
    <property type="project" value="InterPro"/>
</dbReference>
<dbReference type="eggNOG" id="KOG1865">
    <property type="taxonomic scope" value="Eukaryota"/>
</dbReference>
<dbReference type="PROSITE" id="PS50235">
    <property type="entry name" value="USP_3"/>
    <property type="match status" value="1"/>
</dbReference>
<comment type="similarity">
    <text evidence="2 7">Belongs to the peptidase C19 family.</text>
</comment>
<evidence type="ECO:0000256" key="7">
    <source>
        <dbReference type="RuleBase" id="RU366025"/>
    </source>
</evidence>
<dbReference type="PANTHER" id="PTHR24006">
    <property type="entry name" value="UBIQUITIN CARBOXYL-TERMINAL HYDROLASE"/>
    <property type="match status" value="1"/>
</dbReference>
<proteinExistence type="inferred from homology"/>
<keyword evidence="5 7" id="KW-0378">Hydrolase</keyword>
<dbReference type="GO" id="GO:0006508">
    <property type="term" value="P:proteolysis"/>
    <property type="evidence" value="ECO:0007669"/>
    <property type="project" value="UniProtKB-KW"/>
</dbReference>
<evidence type="ECO:0000313" key="10">
    <source>
        <dbReference type="EMBL" id="BAM83027.1"/>
    </source>
</evidence>
<name>M1VHV6_CYAM1</name>
<dbReference type="InterPro" id="IPR038765">
    <property type="entry name" value="Papain-like_cys_pep_sf"/>
</dbReference>
<feature type="compositionally biased region" description="Polar residues" evidence="8">
    <location>
        <begin position="459"/>
        <end position="468"/>
    </location>
</feature>
<dbReference type="PANTHER" id="PTHR24006:SF758">
    <property type="entry name" value="UBIQUITIN CARBOXYL-TERMINAL HYDROLASE 36"/>
    <property type="match status" value="1"/>
</dbReference>
<dbReference type="AlphaFoldDB" id="M1VHV6"/>
<reference evidence="10 11" key="2">
    <citation type="journal article" date="2007" name="BMC Biol.">
        <title>A 100%-complete sequence reveals unusually simple genomic features in the hot-spring red alga Cyanidioschyzon merolae.</title>
        <authorList>
            <person name="Nozaki H."/>
            <person name="Takano H."/>
            <person name="Misumi O."/>
            <person name="Terasawa K."/>
            <person name="Matsuzaki M."/>
            <person name="Maruyama S."/>
            <person name="Nishida K."/>
            <person name="Yagisawa F."/>
            <person name="Yoshida Y."/>
            <person name="Fujiwara T."/>
            <person name="Takio S."/>
            <person name="Tamura K."/>
            <person name="Chung S.J."/>
            <person name="Nakamura S."/>
            <person name="Kuroiwa H."/>
            <person name="Tanaka K."/>
            <person name="Sato N."/>
            <person name="Kuroiwa T."/>
        </authorList>
    </citation>
    <scope>NUCLEOTIDE SEQUENCE [LARGE SCALE GENOMIC DNA]</scope>
    <source>
        <strain evidence="10 11">10D</strain>
    </source>
</reference>
<evidence type="ECO:0000313" key="11">
    <source>
        <dbReference type="Proteomes" id="UP000007014"/>
    </source>
</evidence>
<evidence type="ECO:0000256" key="6">
    <source>
        <dbReference type="ARBA" id="ARBA00022807"/>
    </source>
</evidence>
<evidence type="ECO:0000256" key="2">
    <source>
        <dbReference type="ARBA" id="ARBA00009085"/>
    </source>
</evidence>
<protein>
    <recommendedName>
        <fullName evidence="7">Ubiquitin carboxyl-terminal hydrolase</fullName>
        <ecNumber evidence="7">3.4.19.12</ecNumber>
    </recommendedName>
</protein>
<dbReference type="EMBL" id="AP006501">
    <property type="protein sequence ID" value="BAM83027.1"/>
    <property type="molecule type" value="Genomic_DNA"/>
</dbReference>
<dbReference type="GeneID" id="16997574"/>
<dbReference type="PROSITE" id="PS00972">
    <property type="entry name" value="USP_1"/>
    <property type="match status" value="1"/>
</dbReference>
<dbReference type="Proteomes" id="UP000007014">
    <property type="component" value="Chromosome 19"/>
</dbReference>
<dbReference type="STRING" id="280699.M1VHV6"/>
<dbReference type="HOGENOM" id="CLU_008279_10_0_1"/>
<keyword evidence="4 7" id="KW-0833">Ubl conjugation pathway</keyword>
<comment type="catalytic activity">
    <reaction evidence="1 7">
        <text>Thiol-dependent hydrolysis of ester, thioester, amide, peptide and isopeptide bonds formed by the C-terminal Gly of ubiquitin (a 76-residue protein attached to proteins as an intracellular targeting signal).</text>
        <dbReference type="EC" id="3.4.19.12"/>
    </reaction>
</comment>
<dbReference type="OMA" id="FCDGYCQ"/>
<dbReference type="InterPro" id="IPR001394">
    <property type="entry name" value="Peptidase_C19_UCH"/>
</dbReference>
<feature type="domain" description="USP" evidence="9">
    <location>
        <begin position="131"/>
        <end position="448"/>
    </location>
</feature>
<keyword evidence="3 7" id="KW-0645">Protease</keyword>
<dbReference type="PROSITE" id="PS00973">
    <property type="entry name" value="USP_2"/>
    <property type="match status" value="1"/>
</dbReference>
<feature type="region of interest" description="Disordered" evidence="8">
    <location>
        <begin position="459"/>
        <end position="500"/>
    </location>
</feature>
<gene>
    <name evidence="10" type="ORF">CYME_CMS486C</name>
</gene>
<evidence type="ECO:0000256" key="4">
    <source>
        <dbReference type="ARBA" id="ARBA00022786"/>
    </source>
</evidence>
<dbReference type="GO" id="GO:0004843">
    <property type="term" value="F:cysteine-type deubiquitinase activity"/>
    <property type="evidence" value="ECO:0007669"/>
    <property type="project" value="UniProtKB-UniRule"/>
</dbReference>
<evidence type="ECO:0000256" key="8">
    <source>
        <dbReference type="SAM" id="MobiDB-lite"/>
    </source>
</evidence>
<feature type="compositionally biased region" description="Basic and acidic residues" evidence="8">
    <location>
        <begin position="491"/>
        <end position="500"/>
    </location>
</feature>
<evidence type="ECO:0000259" key="9">
    <source>
        <dbReference type="PROSITE" id="PS50235"/>
    </source>
</evidence>
<dbReference type="EC" id="3.4.19.12" evidence="7"/>
<accession>M1VHV6</accession>
<dbReference type="InterPro" id="IPR028889">
    <property type="entry name" value="USP"/>
</dbReference>
<dbReference type="Gramene" id="CMS486CT">
    <property type="protein sequence ID" value="CMS486CT"/>
    <property type="gene ID" value="CMS486C"/>
</dbReference>
<dbReference type="GO" id="GO:0005829">
    <property type="term" value="C:cytosol"/>
    <property type="evidence" value="ECO:0007669"/>
    <property type="project" value="TreeGrafter"/>
</dbReference>
<evidence type="ECO:0000256" key="1">
    <source>
        <dbReference type="ARBA" id="ARBA00000707"/>
    </source>
</evidence>
<dbReference type="KEGG" id="cme:CYME_CMS486C"/>
<reference evidence="10 11" key="1">
    <citation type="journal article" date="2004" name="Nature">
        <title>Genome sequence of the ultrasmall unicellular red alga Cyanidioschyzon merolae 10D.</title>
        <authorList>
            <person name="Matsuzaki M."/>
            <person name="Misumi O."/>
            <person name="Shin-i T."/>
            <person name="Maruyama S."/>
            <person name="Takahara M."/>
            <person name="Miyagishima S."/>
            <person name="Mori T."/>
            <person name="Nishida K."/>
            <person name="Yagisawa F."/>
            <person name="Nishida K."/>
            <person name="Yoshida Y."/>
            <person name="Nishimura Y."/>
            <person name="Nakao S."/>
            <person name="Kobayashi T."/>
            <person name="Momoyama Y."/>
            <person name="Higashiyama T."/>
            <person name="Minoda A."/>
            <person name="Sano M."/>
            <person name="Nomoto H."/>
            <person name="Oishi K."/>
            <person name="Hayashi H."/>
            <person name="Ohta F."/>
            <person name="Nishizaka S."/>
            <person name="Haga S."/>
            <person name="Miura S."/>
            <person name="Morishita T."/>
            <person name="Kabeya Y."/>
            <person name="Terasawa K."/>
            <person name="Suzuki Y."/>
            <person name="Ishii Y."/>
            <person name="Asakawa S."/>
            <person name="Takano H."/>
            <person name="Ohta N."/>
            <person name="Kuroiwa H."/>
            <person name="Tanaka K."/>
            <person name="Shimizu N."/>
            <person name="Sugano S."/>
            <person name="Sato N."/>
            <person name="Nozaki H."/>
            <person name="Ogasawara N."/>
            <person name="Kohara Y."/>
            <person name="Kuroiwa T."/>
        </authorList>
    </citation>
    <scope>NUCLEOTIDE SEQUENCE [LARGE SCALE GENOMIC DNA]</scope>
    <source>
        <strain evidence="10 11">10D</strain>
    </source>
</reference>
<evidence type="ECO:0000256" key="5">
    <source>
        <dbReference type="ARBA" id="ARBA00022801"/>
    </source>
</evidence>
<dbReference type="GO" id="GO:0005634">
    <property type="term" value="C:nucleus"/>
    <property type="evidence" value="ECO:0007669"/>
    <property type="project" value="TreeGrafter"/>
</dbReference>
<dbReference type="Pfam" id="PF00443">
    <property type="entry name" value="UCH"/>
    <property type="match status" value="1"/>
</dbReference>
<dbReference type="RefSeq" id="XP_005539063.1">
    <property type="nucleotide sequence ID" value="XM_005539006.1"/>
</dbReference>
<feature type="compositionally biased region" description="Gly residues" evidence="8">
    <location>
        <begin position="12"/>
        <end position="22"/>
    </location>
</feature>